<gene>
    <name evidence="1" type="ORF">RJ641_033014</name>
</gene>
<comment type="caution">
    <text evidence="1">The sequence shown here is derived from an EMBL/GenBank/DDBJ whole genome shotgun (WGS) entry which is preliminary data.</text>
</comment>
<organism evidence="1 2">
    <name type="scientific">Dillenia turbinata</name>
    <dbReference type="NCBI Taxonomy" id="194707"/>
    <lineage>
        <taxon>Eukaryota</taxon>
        <taxon>Viridiplantae</taxon>
        <taxon>Streptophyta</taxon>
        <taxon>Embryophyta</taxon>
        <taxon>Tracheophyta</taxon>
        <taxon>Spermatophyta</taxon>
        <taxon>Magnoliopsida</taxon>
        <taxon>eudicotyledons</taxon>
        <taxon>Gunneridae</taxon>
        <taxon>Pentapetalae</taxon>
        <taxon>Dilleniales</taxon>
        <taxon>Dilleniaceae</taxon>
        <taxon>Dillenia</taxon>
    </lineage>
</organism>
<proteinExistence type="predicted"/>
<accession>A0AAN8ZCY4</accession>
<sequence length="398" mass="44246">MQYDPPQDPNVFIHRVWHEWAEKEVLLVSFYQRRKLMWNFCISEGFLWLRENALMMLMTLFLRLARGMRASNSQNPSASLASSNGPSWQKHDSFNGSVGSLATVSSATQSSLLHSEEAKKLMSREDCYTLQPGGKLETLESTKHYGSSDLQTTVSRYLLYQMDLLKLQAEAASFLSPPPYILEQFGETLASTAGTKTASVVNRVNVLTDTQAKVAQNASSEVDDDIEAFVEQKLKELEFVNQSTYLPAQMHPVFVPNHLKGHSCPHSEVHGAANIGVDSLIATELDRTFEVGKKQVSKLESSSAGSDTAKDIGESSIISKHIVNGTPWERELVGLFVELVKLKAGLGSTCLVTMKNLWHDLIKTACSLGAFRWYSVVGFSSWVWTGVSRAFVKSDREI</sequence>
<reference evidence="1 2" key="1">
    <citation type="submission" date="2023-12" db="EMBL/GenBank/DDBJ databases">
        <title>A high-quality genome assembly for Dillenia turbinata (Dilleniales).</title>
        <authorList>
            <person name="Chanderbali A."/>
        </authorList>
    </citation>
    <scope>NUCLEOTIDE SEQUENCE [LARGE SCALE GENOMIC DNA]</scope>
    <source>
        <strain evidence="1">LSX21</strain>
        <tissue evidence="1">Leaf</tissue>
    </source>
</reference>
<dbReference type="AlphaFoldDB" id="A0AAN8ZCY4"/>
<keyword evidence="2" id="KW-1185">Reference proteome</keyword>
<name>A0AAN8ZCY4_9MAGN</name>
<dbReference type="Proteomes" id="UP001370490">
    <property type="component" value="Unassembled WGS sequence"/>
</dbReference>
<evidence type="ECO:0000313" key="1">
    <source>
        <dbReference type="EMBL" id="KAK6935984.1"/>
    </source>
</evidence>
<evidence type="ECO:0000313" key="2">
    <source>
        <dbReference type="Proteomes" id="UP001370490"/>
    </source>
</evidence>
<protein>
    <submittedName>
        <fullName evidence="1">Uncharacterized protein</fullName>
    </submittedName>
</protein>
<dbReference type="EMBL" id="JBAMMX010000007">
    <property type="protein sequence ID" value="KAK6935984.1"/>
    <property type="molecule type" value="Genomic_DNA"/>
</dbReference>